<protein>
    <submittedName>
        <fullName evidence="2">Uncharacterized protein</fullName>
    </submittedName>
</protein>
<proteinExistence type="predicted"/>
<dbReference type="Proteomes" id="UP000001020">
    <property type="component" value="Chromosome"/>
</dbReference>
<sequence length="44" mass="4882">MIEYAVTLHRKPPGRQLTTTCDQGPGHHTVRLTPSGHDYCGRHG</sequence>
<dbReference type="HOGENOM" id="CLU_3218933_0_0_11"/>
<reference evidence="2 3" key="1">
    <citation type="journal article" date="2002" name="J. Bacteriol.">
        <title>Whole-genome comparison of Mycobacterium tuberculosis clinical and laboratory strains.</title>
        <authorList>
            <person name="Fleischmann R.D."/>
            <person name="Alland D."/>
            <person name="Eisen J.A."/>
            <person name="Carpenter L."/>
            <person name="White O."/>
            <person name="Peterson J."/>
            <person name="DeBoy R."/>
            <person name="Dodson R."/>
            <person name="Gwinn M."/>
            <person name="Haft D."/>
            <person name="Hickey E."/>
            <person name="Kolonay J.F."/>
            <person name="Nelson W.C."/>
            <person name="Umayam L.A."/>
            <person name="Ermolaeva M."/>
            <person name="Salzberg S.L."/>
            <person name="Delcher A."/>
            <person name="Utterback T."/>
            <person name="Weidman J."/>
            <person name="Khouri H."/>
            <person name="Gill J."/>
            <person name="Mikula A."/>
            <person name="Bishai W."/>
            <person name="Jacobs Jr W.R.Jr."/>
            <person name="Venter J.C."/>
            <person name="Fraser C.M."/>
        </authorList>
    </citation>
    <scope>NUCLEOTIDE SEQUENCE [LARGE SCALE GENOMIC DNA]</scope>
    <source>
        <strain evidence="3">CDC 1551 / Oshkosh</strain>
    </source>
</reference>
<name>Q8VKJ2_MYCTO</name>
<organism evidence="2 3">
    <name type="scientific">Mycobacterium tuberculosis (strain CDC 1551 / Oshkosh)</name>
    <dbReference type="NCBI Taxonomy" id="83331"/>
    <lineage>
        <taxon>Bacteria</taxon>
        <taxon>Bacillati</taxon>
        <taxon>Actinomycetota</taxon>
        <taxon>Actinomycetes</taxon>
        <taxon>Mycobacteriales</taxon>
        <taxon>Mycobacteriaceae</taxon>
        <taxon>Mycobacterium</taxon>
        <taxon>Mycobacterium tuberculosis complex</taxon>
    </lineage>
</organism>
<keyword evidence="3" id="KW-1185">Reference proteome</keyword>
<evidence type="ECO:0000313" key="3">
    <source>
        <dbReference type="Proteomes" id="UP000001020"/>
    </source>
</evidence>
<dbReference type="EMBL" id="AE000516">
    <property type="protein sequence ID" value="AAK44796.1"/>
    <property type="molecule type" value="Genomic_DNA"/>
</dbReference>
<evidence type="ECO:0000313" key="2">
    <source>
        <dbReference type="EMBL" id="AAK44796.1"/>
    </source>
</evidence>
<dbReference type="AlphaFoldDB" id="Q8VKJ2"/>
<feature type="region of interest" description="Disordered" evidence="1">
    <location>
        <begin position="15"/>
        <end position="44"/>
    </location>
</feature>
<accession>Q8VKJ2</accession>
<dbReference type="KEGG" id="mtc:MT0573.1"/>
<gene>
    <name evidence="2" type="ordered locus">MT0573.1</name>
</gene>
<evidence type="ECO:0000256" key="1">
    <source>
        <dbReference type="SAM" id="MobiDB-lite"/>
    </source>
</evidence>